<evidence type="ECO:0000259" key="3">
    <source>
        <dbReference type="Pfam" id="PF12879"/>
    </source>
</evidence>
<dbReference type="AlphaFoldDB" id="A0A1A8X4V8"/>
<evidence type="ECO:0000256" key="1">
    <source>
        <dbReference type="SAM" id="MobiDB-lite"/>
    </source>
</evidence>
<feature type="transmembrane region" description="Helical" evidence="2">
    <location>
        <begin position="497"/>
        <end position="527"/>
    </location>
</feature>
<accession>A0A1A8X4V8</accession>
<dbReference type="Pfam" id="PF12879">
    <property type="entry name" value="SICA_C"/>
    <property type="match status" value="1"/>
</dbReference>
<evidence type="ECO:0000256" key="2">
    <source>
        <dbReference type="SAM" id="Phobius"/>
    </source>
</evidence>
<evidence type="ECO:0000313" key="5">
    <source>
        <dbReference type="Proteomes" id="UP000078546"/>
    </source>
</evidence>
<keyword evidence="2" id="KW-0472">Membrane</keyword>
<feature type="region of interest" description="Disordered" evidence="1">
    <location>
        <begin position="203"/>
        <end position="314"/>
    </location>
</feature>
<protein>
    <submittedName>
        <fullName evidence="4">STP1 protein</fullName>
    </submittedName>
</protein>
<keyword evidence="2" id="KW-1133">Transmembrane helix</keyword>
<proteinExistence type="predicted"/>
<dbReference type="InterPro" id="IPR024288">
    <property type="entry name" value="SICA_C"/>
</dbReference>
<feature type="domain" description="Schizont-infected cell agglutination C-terminal" evidence="3">
    <location>
        <begin position="597"/>
        <end position="637"/>
    </location>
</feature>
<feature type="compositionally biased region" description="Basic and acidic residues" evidence="1">
    <location>
        <begin position="304"/>
        <end position="314"/>
    </location>
</feature>
<organism evidence="4 5">
    <name type="scientific">Plasmodium ovale curtisi</name>
    <dbReference type="NCBI Taxonomy" id="864141"/>
    <lineage>
        <taxon>Eukaryota</taxon>
        <taxon>Sar</taxon>
        <taxon>Alveolata</taxon>
        <taxon>Apicomplexa</taxon>
        <taxon>Aconoidasida</taxon>
        <taxon>Haemosporida</taxon>
        <taxon>Plasmodiidae</taxon>
        <taxon>Plasmodium</taxon>
        <taxon>Plasmodium (Plasmodium)</taxon>
    </lineage>
</organism>
<evidence type="ECO:0000313" key="4">
    <source>
        <dbReference type="EMBL" id="SBT00307.1"/>
    </source>
</evidence>
<dbReference type="Proteomes" id="UP000078546">
    <property type="component" value="Unassembled WGS sequence"/>
</dbReference>
<feature type="compositionally biased region" description="Basic and acidic residues" evidence="1">
    <location>
        <begin position="206"/>
        <end position="216"/>
    </location>
</feature>
<reference evidence="5" key="1">
    <citation type="submission" date="2016-05" db="EMBL/GenBank/DDBJ databases">
        <authorList>
            <person name="Naeem Raeece"/>
        </authorList>
    </citation>
    <scope>NUCLEOTIDE SEQUENCE [LARGE SCALE GENOMIC DNA]</scope>
</reference>
<sequence length="933" mass="109986">MEKGVYNCDEIKKASRKVTVNVYLPYKTPILQGAIRIINEIKKNNQDGIDYKKLCEELSKYINVQKGCINPNLKSSDKTTFAKQWKNIIEGVRTTFTSNDINRLCYWEGDKKEKDKKDVLDLHDKFRKFCIEKKKHEAISSNMEQHQCVNYIQWIEAEKKKLLSVDPGYNTIKQYQKYFNIRNNCNYPWLLKNTPDITCSVRTKTKPKEQDSKAKTSVDSSQSLPDVSKDSPVGDTKANPPTTQPSPKVEGDTISGKPPNTGLDKAPTQGTPSGDDYVNNVQQNYDVKLQGTPIEESNPPTKSPPDKESSPKYNDPRVQEFIEKHIQDNFHGQIITHDTRHAINRNPDTIYKYNPSYIDGEAVTPPITEPNNYIPLEVLYSQRFIQLLHSQRFIELLRLQPFGNLLFSKRFRSNLLSKERIIPPIIHSQQVPPAIPHREFYVPKPKPTKTQVALIPAEPIFHPRITTEKDTDNKIKDIVKVEKGPAIPDPSHFRFPFMIYTLVFLTISTAITILYLLSKYTSFGLLFNKKKKKKRLKRNLEIKKIPEESPNFDNIDNHSINDIPYENKIHDDKNIYNQMIIQKGVLKKNISIPQGKKKKRKAIIDIHMELLNECKNDEWELNKNYFLETCLEQFIREQNKIYTNLEKSELIKKSISIKNTKEEKMVLWDKWTEKYRHIWENLKRINAFKVLQFEWKEMEKLYLEDIEQLENNIFNKNQKIAFKEIKKDIWKRWITKQSTLIEHYKEEKWFNSLVEELKNASDTYNKEEMKDDLFIVNIEELEHKENKEILSKEYDQILIIKVLIQILFMVIEDCIKEETTEKQELVIDNLIGEMNKEKRAKIESKNIFEKKKNHAEYIKVVEEKKYKDKDNFKELMKGWTYKDDIYINSTYDKTKADKSVEMTDKILIRPHNDMYGNSHNYTHKKSMVDNDLY</sequence>
<keyword evidence="2" id="KW-0812">Transmembrane</keyword>
<gene>
    <name evidence="4" type="ORF">POVCU1_059070</name>
</gene>
<dbReference type="EMBL" id="FLQV01001838">
    <property type="protein sequence ID" value="SBT00307.1"/>
    <property type="molecule type" value="Genomic_DNA"/>
</dbReference>
<name>A0A1A8X4V8_PLAOA</name>